<gene>
    <name evidence="2" type="ORF">FRUB_07620</name>
</gene>
<name>A0A225DA82_9BACT</name>
<keyword evidence="3" id="KW-1185">Reference proteome</keyword>
<evidence type="ECO:0000256" key="1">
    <source>
        <dbReference type="SAM" id="MobiDB-lite"/>
    </source>
</evidence>
<sequence>MIYQTVIRGEVVGTNSVCEQGEWEAMELARPGVNRLVQSGITNEGEAERLARGTSGDTKPRGGRVAAK</sequence>
<evidence type="ECO:0000313" key="3">
    <source>
        <dbReference type="Proteomes" id="UP000214646"/>
    </source>
</evidence>
<feature type="region of interest" description="Disordered" evidence="1">
    <location>
        <begin position="44"/>
        <end position="68"/>
    </location>
</feature>
<dbReference type="Proteomes" id="UP000214646">
    <property type="component" value="Unassembled WGS sequence"/>
</dbReference>
<reference evidence="3" key="1">
    <citation type="submission" date="2017-06" db="EMBL/GenBank/DDBJ databases">
        <title>Genome analysis of Fimbriiglobus ruber SP5, the first member of the order Planctomycetales with confirmed chitinolytic capability.</title>
        <authorList>
            <person name="Ravin N.V."/>
            <person name="Rakitin A.L."/>
            <person name="Ivanova A.A."/>
            <person name="Beletsky A.V."/>
            <person name="Kulichevskaya I.S."/>
            <person name="Mardanov A.V."/>
            <person name="Dedysh S.N."/>
        </authorList>
    </citation>
    <scope>NUCLEOTIDE SEQUENCE [LARGE SCALE GENOMIC DNA]</scope>
    <source>
        <strain evidence="3">SP5</strain>
    </source>
</reference>
<dbReference type="EMBL" id="NIDE01000014">
    <property type="protein sequence ID" value="OWK38500.1"/>
    <property type="molecule type" value="Genomic_DNA"/>
</dbReference>
<comment type="caution">
    <text evidence="2">The sequence shown here is derived from an EMBL/GenBank/DDBJ whole genome shotgun (WGS) entry which is preliminary data.</text>
</comment>
<protein>
    <submittedName>
        <fullName evidence="2">Uncharacterized protein</fullName>
    </submittedName>
</protein>
<organism evidence="2 3">
    <name type="scientific">Fimbriiglobus ruber</name>
    <dbReference type="NCBI Taxonomy" id="1908690"/>
    <lineage>
        <taxon>Bacteria</taxon>
        <taxon>Pseudomonadati</taxon>
        <taxon>Planctomycetota</taxon>
        <taxon>Planctomycetia</taxon>
        <taxon>Gemmatales</taxon>
        <taxon>Gemmataceae</taxon>
        <taxon>Fimbriiglobus</taxon>
    </lineage>
</organism>
<proteinExistence type="predicted"/>
<dbReference type="AlphaFoldDB" id="A0A225DA82"/>
<evidence type="ECO:0000313" key="2">
    <source>
        <dbReference type="EMBL" id="OWK38500.1"/>
    </source>
</evidence>
<accession>A0A225DA82</accession>